<gene>
    <name evidence="2" type="ORF">NT6N_24790</name>
</gene>
<keyword evidence="1" id="KW-1133">Transmembrane helix</keyword>
<evidence type="ECO:0000256" key="1">
    <source>
        <dbReference type="SAM" id="Phobius"/>
    </source>
</evidence>
<sequence length="175" mass="19890">MEALLSEDDTIRELRLKAVRKLCYSVIRTLIIFGLPICIAFSVWFYNVEPENTFLYIAPLMVVPFFMLIFVLLPYLNARVHNRWLIKDGTIRLKGEVAGKISMARLAEWTIKPYSDLEGYYILSISSRNRLNGARLILSESDHSIDSINTMFPSKNVAEQGAASDAIPSVSQKPF</sequence>
<keyword evidence="1" id="KW-0472">Membrane</keyword>
<dbReference type="EMBL" id="AP026866">
    <property type="protein sequence ID" value="BDS07439.1"/>
    <property type="molecule type" value="Genomic_DNA"/>
</dbReference>
<feature type="transmembrane region" description="Helical" evidence="1">
    <location>
        <begin position="22"/>
        <end position="47"/>
    </location>
</feature>
<feature type="transmembrane region" description="Helical" evidence="1">
    <location>
        <begin position="53"/>
        <end position="76"/>
    </location>
</feature>
<protein>
    <recommendedName>
        <fullName evidence="3">DUF304 domain-containing protein</fullName>
    </recommendedName>
</protein>
<dbReference type="AlphaFoldDB" id="A0AAT9FNA0"/>
<dbReference type="KEGG" id="osu:NT6N_24790"/>
<evidence type="ECO:0008006" key="3">
    <source>
        <dbReference type="Google" id="ProtNLM"/>
    </source>
</evidence>
<name>A0AAT9FNA0_9BACT</name>
<evidence type="ECO:0000313" key="2">
    <source>
        <dbReference type="EMBL" id="BDS07439.1"/>
    </source>
</evidence>
<proteinExistence type="predicted"/>
<keyword evidence="1" id="KW-0812">Transmembrane</keyword>
<reference evidence="2" key="1">
    <citation type="submission" date="2024-07" db="EMBL/GenBank/DDBJ databases">
        <title>Complete genome sequence of Verrucomicrobiaceae bacterium NT6N.</title>
        <authorList>
            <person name="Huang C."/>
            <person name="Takami H."/>
            <person name="Hamasaki K."/>
        </authorList>
    </citation>
    <scope>NUCLEOTIDE SEQUENCE</scope>
    <source>
        <strain evidence="2">NT6N</strain>
    </source>
</reference>
<organism evidence="2">
    <name type="scientific">Oceaniferula spumae</name>
    <dbReference type="NCBI Taxonomy" id="2979115"/>
    <lineage>
        <taxon>Bacteria</taxon>
        <taxon>Pseudomonadati</taxon>
        <taxon>Verrucomicrobiota</taxon>
        <taxon>Verrucomicrobiia</taxon>
        <taxon>Verrucomicrobiales</taxon>
        <taxon>Verrucomicrobiaceae</taxon>
        <taxon>Oceaniferula</taxon>
    </lineage>
</organism>
<accession>A0AAT9FNA0</accession>